<dbReference type="NCBIfam" id="TIGR00095">
    <property type="entry name" value="16S rRNA (guanine(966)-N(2))-methyltransferase RsmD"/>
    <property type="match status" value="1"/>
</dbReference>
<gene>
    <name evidence="3" type="ORF">HNP48_002816</name>
</gene>
<evidence type="ECO:0000256" key="1">
    <source>
        <dbReference type="ARBA" id="ARBA00022603"/>
    </source>
</evidence>
<accession>A0A7X0U9S5</accession>
<dbReference type="PANTHER" id="PTHR43542">
    <property type="entry name" value="METHYLTRANSFERASE"/>
    <property type="match status" value="1"/>
</dbReference>
<dbReference type="Proteomes" id="UP000575083">
    <property type="component" value="Unassembled WGS sequence"/>
</dbReference>
<dbReference type="InterPro" id="IPR004398">
    <property type="entry name" value="RNA_MeTrfase_RsmD"/>
</dbReference>
<dbReference type="SUPFAM" id="SSF53335">
    <property type="entry name" value="S-adenosyl-L-methionine-dependent methyltransferases"/>
    <property type="match status" value="1"/>
</dbReference>
<sequence>MSRSTLRGGAISAEIRKSQAAAAAAPAPKAGAKAGAKDKAAVAAPKGAGEIRIIGGQWKRTRLPVAQRPGLRPTPDRVRETLFNWLGQDLAGWRCLDAFAGTGALGLEAASRGAAAVQLVESDAALVAQLNTLQQRLDAKAVRVQRGDGVAALRQAAPASLDLVLIDPPFDGQLFEPALQAAAQAVAASGYVYLEAPVAWTDEGLAACGLTVYRHLKAGAVHAHLLRPAAGGTTG</sequence>
<dbReference type="CDD" id="cd02440">
    <property type="entry name" value="AdoMet_MTases"/>
    <property type="match status" value="1"/>
</dbReference>
<comment type="caution">
    <text evidence="3">The sequence shown here is derived from an EMBL/GenBank/DDBJ whole genome shotgun (WGS) entry which is preliminary data.</text>
</comment>
<keyword evidence="1 3" id="KW-0489">Methyltransferase</keyword>
<proteinExistence type="predicted"/>
<dbReference type="InterPro" id="IPR029063">
    <property type="entry name" value="SAM-dependent_MTases_sf"/>
</dbReference>
<evidence type="ECO:0000256" key="2">
    <source>
        <dbReference type="ARBA" id="ARBA00022679"/>
    </source>
</evidence>
<organism evidence="3 4">
    <name type="scientific">Acidovorax soli</name>
    <dbReference type="NCBI Taxonomy" id="592050"/>
    <lineage>
        <taxon>Bacteria</taxon>
        <taxon>Pseudomonadati</taxon>
        <taxon>Pseudomonadota</taxon>
        <taxon>Betaproteobacteria</taxon>
        <taxon>Burkholderiales</taxon>
        <taxon>Comamonadaceae</taxon>
        <taxon>Acidovorax</taxon>
    </lineage>
</organism>
<dbReference type="GO" id="GO:0031167">
    <property type="term" value="P:rRNA methylation"/>
    <property type="evidence" value="ECO:0007669"/>
    <property type="project" value="InterPro"/>
</dbReference>
<dbReference type="GO" id="GO:0008168">
    <property type="term" value="F:methyltransferase activity"/>
    <property type="evidence" value="ECO:0007669"/>
    <property type="project" value="UniProtKB-KW"/>
</dbReference>
<dbReference type="Gene3D" id="3.40.50.150">
    <property type="entry name" value="Vaccinia Virus protein VP39"/>
    <property type="match status" value="1"/>
</dbReference>
<dbReference type="PANTHER" id="PTHR43542:SF1">
    <property type="entry name" value="METHYLTRANSFERASE"/>
    <property type="match status" value="1"/>
</dbReference>
<evidence type="ECO:0000313" key="3">
    <source>
        <dbReference type="EMBL" id="MBB6560144.1"/>
    </source>
</evidence>
<evidence type="ECO:0000313" key="4">
    <source>
        <dbReference type="Proteomes" id="UP000575083"/>
    </source>
</evidence>
<protein>
    <submittedName>
        <fullName evidence="3">16S rRNA (Guanine(966)-N(2))-methyltransferase RsmD</fullName>
    </submittedName>
</protein>
<dbReference type="RefSeq" id="WP_184857822.1">
    <property type="nucleotide sequence ID" value="NZ_JACHLK010000004.1"/>
</dbReference>
<dbReference type="Pfam" id="PF03602">
    <property type="entry name" value="Cons_hypoth95"/>
    <property type="match status" value="1"/>
</dbReference>
<keyword evidence="2 3" id="KW-0808">Transferase</keyword>
<keyword evidence="4" id="KW-1185">Reference proteome</keyword>
<dbReference type="AlphaFoldDB" id="A0A7X0U9S5"/>
<name>A0A7X0U9S5_9BURK</name>
<dbReference type="EMBL" id="JACHLK010000004">
    <property type="protein sequence ID" value="MBB6560144.1"/>
    <property type="molecule type" value="Genomic_DNA"/>
</dbReference>
<reference evidence="3 4" key="1">
    <citation type="submission" date="2020-08" db="EMBL/GenBank/DDBJ databases">
        <title>Functional genomics of gut bacteria from endangered species of beetles.</title>
        <authorList>
            <person name="Carlos-Shanley C."/>
        </authorList>
    </citation>
    <scope>NUCLEOTIDE SEQUENCE [LARGE SCALE GENOMIC DNA]</scope>
    <source>
        <strain evidence="3 4">S00198</strain>
    </source>
</reference>